<keyword evidence="4" id="KW-1185">Reference proteome</keyword>
<dbReference type="Gene3D" id="3.30.300.30">
    <property type="match status" value="1"/>
</dbReference>
<evidence type="ECO:0000259" key="1">
    <source>
        <dbReference type="Pfam" id="PF00501"/>
    </source>
</evidence>
<dbReference type="Pfam" id="PF00501">
    <property type="entry name" value="AMP-binding"/>
    <property type="match status" value="1"/>
</dbReference>
<dbReference type="RefSeq" id="WP_378070050.1">
    <property type="nucleotide sequence ID" value="NZ_JBHSBL010000020.1"/>
</dbReference>
<dbReference type="PANTHER" id="PTHR43767">
    <property type="entry name" value="LONG-CHAIN-FATTY-ACID--COA LIGASE"/>
    <property type="match status" value="1"/>
</dbReference>
<dbReference type="Gene3D" id="3.40.50.12780">
    <property type="entry name" value="N-terminal domain of ligase-like"/>
    <property type="match status" value="1"/>
</dbReference>
<protein>
    <submittedName>
        <fullName evidence="3">Acyl-CoA synthetase</fullName>
    </submittedName>
</protein>
<dbReference type="InterPro" id="IPR000873">
    <property type="entry name" value="AMP-dep_synth/lig_dom"/>
</dbReference>
<comment type="caution">
    <text evidence="3">The sequence shown here is derived from an EMBL/GenBank/DDBJ whole genome shotgun (WGS) entry which is preliminary data.</text>
</comment>
<dbReference type="InterPro" id="IPR045851">
    <property type="entry name" value="AMP-bd_C_sf"/>
</dbReference>
<accession>A0ABV8J286</accession>
<dbReference type="InterPro" id="IPR025110">
    <property type="entry name" value="AMP-bd_C"/>
</dbReference>
<dbReference type="Pfam" id="PF13193">
    <property type="entry name" value="AMP-binding_C"/>
    <property type="match status" value="1"/>
</dbReference>
<evidence type="ECO:0000313" key="4">
    <source>
        <dbReference type="Proteomes" id="UP001595867"/>
    </source>
</evidence>
<dbReference type="PANTHER" id="PTHR43767:SF1">
    <property type="entry name" value="NONRIBOSOMAL PEPTIDE SYNTHASE PES1 (EUROFUNG)-RELATED"/>
    <property type="match status" value="1"/>
</dbReference>
<dbReference type="PROSITE" id="PS00455">
    <property type="entry name" value="AMP_BINDING"/>
    <property type="match status" value="1"/>
</dbReference>
<dbReference type="NCBIfam" id="NF005863">
    <property type="entry name" value="PRK07798.1"/>
    <property type="match status" value="1"/>
</dbReference>
<sequence length="526" mass="56907">MAANIADLFEHAVDAFGDRVAVACGEREITYAELEETSNRLAHFLQSRGVGKGAHVGLYAGNSIEAVVAMIAVYKLRAVVVNVNYRYVENELQYLFSDASLVALIHDRRFSPRVQAVATDMRAIVALPDDSLLDIPDISYAEALAAGSSKRDFEERSGDDIYLLYTGGTTGYPKGVIWRHEDVWRVLGGGIDFMTGVPLEDEWAQSTREGMPPMTRFCLAPLIHGNAQWAALAALFAGDTVVFLPQFDADEVWRTIERRKVNVVVLIGDAMARPIIEAYLAGSYDGSSLVAISSSAALFSPSVKRQYLRALPDTMVTDAVGSSETGFAGIGIVADVDGGAVDGPRVMPGPDTIVIDEYGRRAGPGVIGRLARGGHVPLGYYKDPDKTAALLTEVDGVRYAIPGDLARLEDDGTITLLGRGNTCINTGGEKVFPEEVEGALKAHPDVFDALVIGATDDRLGQRVVALVQPRPGTELDLAELDTHVRQRIAGYKAPRGVWLVDRINRTISGKADYRWAHSYVKDNDAD</sequence>
<organism evidence="3 4">
    <name type="scientific">Actinoplanes subglobosus</name>
    <dbReference type="NCBI Taxonomy" id="1547892"/>
    <lineage>
        <taxon>Bacteria</taxon>
        <taxon>Bacillati</taxon>
        <taxon>Actinomycetota</taxon>
        <taxon>Actinomycetes</taxon>
        <taxon>Micromonosporales</taxon>
        <taxon>Micromonosporaceae</taxon>
        <taxon>Actinoplanes</taxon>
    </lineage>
</organism>
<dbReference type="EMBL" id="JBHSBL010000020">
    <property type="protein sequence ID" value="MFC4069159.1"/>
    <property type="molecule type" value="Genomic_DNA"/>
</dbReference>
<dbReference type="InterPro" id="IPR050237">
    <property type="entry name" value="ATP-dep_AMP-bd_enzyme"/>
</dbReference>
<evidence type="ECO:0000313" key="3">
    <source>
        <dbReference type="EMBL" id="MFC4069159.1"/>
    </source>
</evidence>
<dbReference type="InterPro" id="IPR020845">
    <property type="entry name" value="AMP-binding_CS"/>
</dbReference>
<feature type="domain" description="AMP-dependent synthetase/ligase" evidence="1">
    <location>
        <begin position="9"/>
        <end position="381"/>
    </location>
</feature>
<evidence type="ECO:0000259" key="2">
    <source>
        <dbReference type="Pfam" id="PF13193"/>
    </source>
</evidence>
<dbReference type="Proteomes" id="UP001595867">
    <property type="component" value="Unassembled WGS sequence"/>
</dbReference>
<name>A0ABV8J286_9ACTN</name>
<dbReference type="InterPro" id="IPR042099">
    <property type="entry name" value="ANL_N_sf"/>
</dbReference>
<proteinExistence type="predicted"/>
<reference evidence="4" key="1">
    <citation type="journal article" date="2019" name="Int. J. Syst. Evol. Microbiol.">
        <title>The Global Catalogue of Microorganisms (GCM) 10K type strain sequencing project: providing services to taxonomists for standard genome sequencing and annotation.</title>
        <authorList>
            <consortium name="The Broad Institute Genomics Platform"/>
            <consortium name="The Broad Institute Genome Sequencing Center for Infectious Disease"/>
            <person name="Wu L."/>
            <person name="Ma J."/>
        </authorList>
    </citation>
    <scope>NUCLEOTIDE SEQUENCE [LARGE SCALE GENOMIC DNA]</scope>
    <source>
        <strain evidence="4">TBRC 5832</strain>
    </source>
</reference>
<dbReference type="SUPFAM" id="SSF56801">
    <property type="entry name" value="Acetyl-CoA synthetase-like"/>
    <property type="match status" value="1"/>
</dbReference>
<feature type="domain" description="AMP-binding enzyme C-terminal" evidence="2">
    <location>
        <begin position="435"/>
        <end position="510"/>
    </location>
</feature>
<gene>
    <name evidence="3" type="ORF">ACFO0C_29875</name>
</gene>